<dbReference type="Proteomes" id="UP000011529">
    <property type="component" value="Unassembled WGS sequence"/>
</dbReference>
<accession>M2BAL4</accession>
<gene>
    <name evidence="2" type="ORF">RE6C_00069</name>
</gene>
<proteinExistence type="predicted"/>
<organism evidence="2 3">
    <name type="scientific">Rhodopirellula europaea 6C</name>
    <dbReference type="NCBI Taxonomy" id="1263867"/>
    <lineage>
        <taxon>Bacteria</taxon>
        <taxon>Pseudomonadati</taxon>
        <taxon>Planctomycetota</taxon>
        <taxon>Planctomycetia</taxon>
        <taxon>Pirellulales</taxon>
        <taxon>Pirellulaceae</taxon>
        <taxon>Rhodopirellula</taxon>
    </lineage>
</organism>
<evidence type="ECO:0000313" key="3">
    <source>
        <dbReference type="Proteomes" id="UP000011529"/>
    </source>
</evidence>
<dbReference type="RefSeq" id="WP_008652780.1">
    <property type="nucleotide sequence ID" value="NZ_ANMO01000006.1"/>
</dbReference>
<keyword evidence="3" id="KW-1185">Reference proteome</keyword>
<evidence type="ECO:0000256" key="1">
    <source>
        <dbReference type="SAM" id="MobiDB-lite"/>
    </source>
</evidence>
<reference evidence="2" key="1">
    <citation type="submission" date="2012-11" db="EMBL/GenBank/DDBJ databases">
        <title>Permanent draft genomes of Rhodopirellula europaea strain SH398 and 6C.</title>
        <authorList>
            <person name="Richter M."/>
            <person name="Richter-Heitmann T."/>
            <person name="Frank C."/>
            <person name="Harder J."/>
            <person name="Glockner F.O."/>
        </authorList>
    </citation>
    <scope>NUCLEOTIDE SEQUENCE</scope>
    <source>
        <strain evidence="2">6C</strain>
    </source>
</reference>
<reference evidence="2" key="2">
    <citation type="journal article" date="2013" name="Mar. Genomics">
        <title>Expression of sulfatases in Rhodopirellula baltica and the diversity of sulfatases in the genus Rhodopirellula.</title>
        <authorList>
            <person name="Wegner C.E."/>
            <person name="Richter-Heitmann T."/>
            <person name="Klindworth A."/>
            <person name="Klockow C."/>
            <person name="Richter M."/>
            <person name="Achstetter T."/>
            <person name="Glockner F.O."/>
            <person name="Harder J."/>
        </authorList>
    </citation>
    <scope>NUCLEOTIDE SEQUENCE [LARGE SCALE GENOMIC DNA]</scope>
    <source>
        <strain evidence="2">6C</strain>
    </source>
</reference>
<name>M2BAL4_9BACT</name>
<evidence type="ECO:0000313" key="2">
    <source>
        <dbReference type="EMBL" id="EMB19174.1"/>
    </source>
</evidence>
<dbReference type="PATRIC" id="fig|1263867.3.peg.69"/>
<feature type="region of interest" description="Disordered" evidence="1">
    <location>
        <begin position="586"/>
        <end position="607"/>
    </location>
</feature>
<sequence>MKTLALIQPTMRFIQQPLEYNAERDNASPTRVRSRRVRIWMLACLASMMMSSVVQAQTPGVRTGAIDARDGRRVSIEQRVEQAFRIEPVVQRFKGRRGEVIPFSFTVTSTGKTMQIDVSPIQLRQEESGIILHDEHSPPMEGVKFTTPTRFTLNAGETVELKGTVTIPLAKTNYLSFGLLVRDEGMVDEPTEDDAIGGQTRAAIRYVTQYVLRVDVETGLTNLSSIEQMEIEDAQVVSHEGMPYIRAYVKNPSNFALECRVRAELSHKESANASKSRSSDPIALFMPSRANLDDDEKYLVRMMPNARLRLEAPLETSLIDGRYDLNLMVSNGRRTMLERTFPQTLLVNSFRALDTRIANLGPGVTLEPAQIELGRVEGTQRMVTLEVKNNSDDDQLIHLVPRDHLGDPMSRLMLSSTKFELTAGRSKTIRALLRGVSKETSQWGTLDIIRRNLKTPNDVESATSLPLELVHKQRPQLTVAAGPLQWANLTDGNAFVIEVANEGDGYAPIQGELLLGRDDGSRPHRLLDGFGRWLAPGQKRELQFHLPAEIDAGRYQIRLTVRSRDNLSVEEQVVVLDLTEEMLRGSQQTSNDAAAVSNADVDSNSLR</sequence>
<feature type="compositionally biased region" description="Low complexity" evidence="1">
    <location>
        <begin position="590"/>
        <end position="607"/>
    </location>
</feature>
<dbReference type="EMBL" id="ANMO01000006">
    <property type="protein sequence ID" value="EMB19174.1"/>
    <property type="molecule type" value="Genomic_DNA"/>
</dbReference>
<protein>
    <submittedName>
        <fullName evidence="2">Signal peptide protein</fullName>
    </submittedName>
</protein>
<dbReference type="AlphaFoldDB" id="M2BAL4"/>
<comment type="caution">
    <text evidence="2">The sequence shown here is derived from an EMBL/GenBank/DDBJ whole genome shotgun (WGS) entry which is preliminary data.</text>
</comment>